<organism evidence="2 3">
    <name type="scientific">Anaeramoeba flamelloides</name>
    <dbReference type="NCBI Taxonomy" id="1746091"/>
    <lineage>
        <taxon>Eukaryota</taxon>
        <taxon>Metamonada</taxon>
        <taxon>Anaeramoebidae</taxon>
        <taxon>Anaeramoeba</taxon>
    </lineage>
</organism>
<name>A0ABQ8XH04_9EUKA</name>
<proteinExistence type="predicted"/>
<evidence type="ECO:0000313" key="2">
    <source>
        <dbReference type="EMBL" id="KAJ6230579.1"/>
    </source>
</evidence>
<accession>A0ABQ8XH04</accession>
<sequence>MSNQSQPTGNEDHLIINQSLVAVSNVSSSLAGSGSGDFLKVRKMRIKEEKRLHHMEVEHKKKIREENFQRRRIQRKVLEKLKTQKKATKRQKRKELKKKARLLKKQQIKNNLIQQKSQSVSNFETNSDQNEKEKENDNDNKQEKESPFEKKKEMSQKDKKGEEKEQEQETTKKNDNEKEKNEQLTDDNEIQFLVPQNFTKEESLIEKPKIKKPTVKFIDDDELEFDNDSDYSDDI</sequence>
<feature type="compositionally biased region" description="Basic residues" evidence="1">
    <location>
        <begin position="83"/>
        <end position="107"/>
    </location>
</feature>
<dbReference type="PANTHER" id="PTHR13507">
    <property type="entry name" value="PRKR-INTERACTING PROTEIN 1"/>
    <property type="match status" value="1"/>
</dbReference>
<reference evidence="2" key="1">
    <citation type="submission" date="2022-08" db="EMBL/GenBank/DDBJ databases">
        <title>Novel sulfate-reducing endosymbionts in the free-living metamonad Anaeramoeba.</title>
        <authorList>
            <person name="Jerlstrom-Hultqvist J."/>
            <person name="Cepicka I."/>
            <person name="Gallot-Lavallee L."/>
            <person name="Salas-Leiva D."/>
            <person name="Curtis B.A."/>
            <person name="Zahonova K."/>
            <person name="Pipaliya S."/>
            <person name="Dacks J."/>
            <person name="Roger A.J."/>
        </authorList>
    </citation>
    <scope>NUCLEOTIDE SEQUENCE</scope>
    <source>
        <strain evidence="2">Schooner1</strain>
    </source>
</reference>
<feature type="region of interest" description="Disordered" evidence="1">
    <location>
        <begin position="78"/>
        <end position="193"/>
    </location>
</feature>
<protein>
    <submittedName>
        <fullName evidence="2">Prkr-interacting protein</fullName>
    </submittedName>
</protein>
<keyword evidence="3" id="KW-1185">Reference proteome</keyword>
<dbReference type="PANTHER" id="PTHR13507:SF0">
    <property type="entry name" value="PRKR-INTERACTING PROTEIN 1"/>
    <property type="match status" value="1"/>
</dbReference>
<gene>
    <name evidence="2" type="ORF">M0813_06569</name>
</gene>
<evidence type="ECO:0000256" key="1">
    <source>
        <dbReference type="SAM" id="MobiDB-lite"/>
    </source>
</evidence>
<dbReference type="InterPro" id="IPR009548">
    <property type="entry name" value="Prkrip1"/>
</dbReference>
<dbReference type="Pfam" id="PF06658">
    <property type="entry name" value="DUF1168"/>
    <property type="match status" value="1"/>
</dbReference>
<comment type="caution">
    <text evidence="2">The sequence shown here is derived from an EMBL/GenBank/DDBJ whole genome shotgun (WGS) entry which is preliminary data.</text>
</comment>
<dbReference type="EMBL" id="JAOAOG010000310">
    <property type="protein sequence ID" value="KAJ6230579.1"/>
    <property type="molecule type" value="Genomic_DNA"/>
</dbReference>
<evidence type="ECO:0000313" key="3">
    <source>
        <dbReference type="Proteomes" id="UP001150062"/>
    </source>
</evidence>
<feature type="compositionally biased region" description="Basic and acidic residues" evidence="1">
    <location>
        <begin position="129"/>
        <end position="183"/>
    </location>
</feature>
<dbReference type="Proteomes" id="UP001150062">
    <property type="component" value="Unassembled WGS sequence"/>
</dbReference>